<keyword evidence="3" id="KW-0378">Hydrolase</keyword>
<dbReference type="Pfam" id="PF03372">
    <property type="entry name" value="Exo_endo_phos"/>
    <property type="match status" value="1"/>
</dbReference>
<protein>
    <submittedName>
        <fullName evidence="3">Endonuclease</fullName>
    </submittedName>
</protein>
<keyword evidence="1" id="KW-1133">Transmembrane helix</keyword>
<evidence type="ECO:0000313" key="3">
    <source>
        <dbReference type="EMBL" id="PVE50132.1"/>
    </source>
</evidence>
<proteinExistence type="predicted"/>
<dbReference type="InterPro" id="IPR005135">
    <property type="entry name" value="Endo/exonuclease/phosphatase"/>
</dbReference>
<comment type="caution">
    <text evidence="3">The sequence shown here is derived from an EMBL/GenBank/DDBJ whole genome shotgun (WGS) entry which is preliminary data.</text>
</comment>
<dbReference type="InterPro" id="IPR036691">
    <property type="entry name" value="Endo/exonu/phosph_ase_sf"/>
</dbReference>
<evidence type="ECO:0000256" key="1">
    <source>
        <dbReference type="SAM" id="Phobius"/>
    </source>
</evidence>
<dbReference type="SUPFAM" id="SSF56219">
    <property type="entry name" value="DNase I-like"/>
    <property type="match status" value="1"/>
</dbReference>
<feature type="transmembrane region" description="Helical" evidence="1">
    <location>
        <begin position="28"/>
        <end position="55"/>
    </location>
</feature>
<dbReference type="EMBL" id="QDFR01000013">
    <property type="protein sequence ID" value="PVE50132.1"/>
    <property type="molecule type" value="Genomic_DNA"/>
</dbReference>
<reference evidence="3 4" key="1">
    <citation type="submission" date="2018-04" db="EMBL/GenBank/DDBJ databases">
        <authorList>
            <person name="Hagen T."/>
        </authorList>
    </citation>
    <scope>NUCLEOTIDE SEQUENCE [LARGE SCALE GENOMIC DNA]</scope>
    <source>
        <strain evidence="3 4">TPD7009</strain>
    </source>
</reference>
<evidence type="ECO:0000259" key="2">
    <source>
        <dbReference type="Pfam" id="PF03372"/>
    </source>
</evidence>
<keyword evidence="3" id="KW-0255">Endonuclease</keyword>
<dbReference type="GO" id="GO:0004519">
    <property type="term" value="F:endonuclease activity"/>
    <property type="evidence" value="ECO:0007669"/>
    <property type="project" value="UniProtKB-KW"/>
</dbReference>
<sequence length="319" mass="34041">MRNILFHICATLLGLALAFFALRYTTDLWAPAVVFSLQLHAGVAMMLLALFCLALRPGAVSMAMLCATMLVVCHAVLMIWNSLPPTFSAGTTSTQSLRVLSFNVLGENLENGGAIADYILQSGADIAYVMEAAPVGLHLDRLSKTFPYRIGCGDHTSTCDLLLLSKYPLEMVYVGNLSDLRKDRFATARIHLGSVTLSLAAAHLSKPYFDKYHTNELAGLGEALSKIDGPLVLAGDFNAATIAPDMQGLLKRTGLTTAGLEPATWPIGAGILGVPIDHIFIRMPVMAQKLSRIPSSFGSNHHGLIADLTVPNGGLLPGL</sequence>
<keyword evidence="1" id="KW-0472">Membrane</keyword>
<keyword evidence="3" id="KW-0540">Nuclease</keyword>
<keyword evidence="1" id="KW-0812">Transmembrane</keyword>
<dbReference type="RefSeq" id="WP_025590903.1">
    <property type="nucleotide sequence ID" value="NZ_QDFR01000013.1"/>
</dbReference>
<dbReference type="Proteomes" id="UP000244335">
    <property type="component" value="Unassembled WGS sequence"/>
</dbReference>
<organism evidence="3 4">
    <name type="scientific">Rhizobium rhizogenes</name>
    <name type="common">Agrobacterium rhizogenes</name>
    <dbReference type="NCBI Taxonomy" id="359"/>
    <lineage>
        <taxon>Bacteria</taxon>
        <taxon>Pseudomonadati</taxon>
        <taxon>Pseudomonadota</taxon>
        <taxon>Alphaproteobacteria</taxon>
        <taxon>Hyphomicrobiales</taxon>
        <taxon>Rhizobiaceae</taxon>
        <taxon>Rhizobium/Agrobacterium group</taxon>
        <taxon>Rhizobium</taxon>
    </lineage>
</organism>
<gene>
    <name evidence="3" type="ORF">DC430_22345</name>
</gene>
<dbReference type="AlphaFoldDB" id="A0AA92BZF2"/>
<dbReference type="Gene3D" id="3.60.10.10">
    <property type="entry name" value="Endonuclease/exonuclease/phosphatase"/>
    <property type="match status" value="1"/>
</dbReference>
<name>A0AA92BZF2_RHIRH</name>
<feature type="transmembrane region" description="Helical" evidence="1">
    <location>
        <begin position="62"/>
        <end position="83"/>
    </location>
</feature>
<accession>A0AA92BZF2</accession>
<evidence type="ECO:0000313" key="4">
    <source>
        <dbReference type="Proteomes" id="UP000244335"/>
    </source>
</evidence>
<feature type="domain" description="Endonuclease/exonuclease/phosphatase" evidence="2">
    <location>
        <begin position="100"/>
        <end position="282"/>
    </location>
</feature>
<dbReference type="GeneID" id="301040947"/>